<evidence type="ECO:0000256" key="3">
    <source>
        <dbReference type="ARBA" id="ARBA00022801"/>
    </source>
</evidence>
<evidence type="ECO:0000256" key="5">
    <source>
        <dbReference type="ARBA" id="ARBA00023049"/>
    </source>
</evidence>
<evidence type="ECO:0000313" key="10">
    <source>
        <dbReference type="Proteomes" id="UP000317893"/>
    </source>
</evidence>
<dbReference type="RefSeq" id="WP_141846225.1">
    <property type="nucleotide sequence ID" value="NZ_BAAAPR010000006.1"/>
</dbReference>
<comment type="similarity">
    <text evidence="1">Belongs to the peptidase M16 family.</text>
</comment>
<keyword evidence="10" id="KW-1185">Reference proteome</keyword>
<dbReference type="EMBL" id="VFMN01000001">
    <property type="protein sequence ID" value="TQJ07293.1"/>
    <property type="molecule type" value="Genomic_DNA"/>
</dbReference>
<dbReference type="AlphaFoldDB" id="A0A542DW35"/>
<name>A0A542DW35_9MICO</name>
<evidence type="ECO:0000313" key="9">
    <source>
        <dbReference type="EMBL" id="TQJ07293.1"/>
    </source>
</evidence>
<sequence>MSDTATTVAYPIATRTLANGLRVVVSEDHAVPTVTVNLWVGVGSRHESPGRTGFAHLFEHLMFQGSRQVASGEHFTALMAHGGRLNATTWFDRTNYFETVPTGAFELALWLEADRHGHLLDAVTQENLDNQRDVVKEEKRQRYDNVPYGTALLDVYATVFPDDHPYHHPTIGSMEDLDAASLDDVHAFFRTWYGPGNTVLTVVGDVQPEAAFAAVERYFGPLPATTVPTPRPPAALEPLTEPARLVRRAAVPNERLYLAFRLPVDGTPEYYACALALDAVGGLATSRLTKRLVRDEQVVTGLSAHAMGLVDGVSLGLVSLDVAEGADPQAVEAAVVEELERFAQEGPTPAETEAALAETERSWLSSLASMDERADAICHYALLADDPTFVNTFLDRIAAVTPEQVREAAARWLAPSARAVVEFRAEQADEQDEQDEQDEVQEESA</sequence>
<dbReference type="InterPro" id="IPR007863">
    <property type="entry name" value="Peptidase_M16_C"/>
</dbReference>
<dbReference type="Pfam" id="PF00675">
    <property type="entry name" value="Peptidase_M16"/>
    <property type="match status" value="1"/>
</dbReference>
<dbReference type="InterPro" id="IPR011765">
    <property type="entry name" value="Pept_M16_N"/>
</dbReference>
<evidence type="ECO:0000259" key="7">
    <source>
        <dbReference type="Pfam" id="PF00675"/>
    </source>
</evidence>
<evidence type="ECO:0000259" key="8">
    <source>
        <dbReference type="Pfam" id="PF05193"/>
    </source>
</evidence>
<dbReference type="PANTHER" id="PTHR43690:SF17">
    <property type="entry name" value="PROTEIN YHJJ"/>
    <property type="match status" value="1"/>
</dbReference>
<gene>
    <name evidence="9" type="ORF">FB458_0351</name>
</gene>
<keyword evidence="3" id="KW-0378">Hydrolase</keyword>
<dbReference type="GO" id="GO:0006508">
    <property type="term" value="P:proteolysis"/>
    <property type="evidence" value="ECO:0007669"/>
    <property type="project" value="UniProtKB-KW"/>
</dbReference>
<evidence type="ECO:0000256" key="4">
    <source>
        <dbReference type="ARBA" id="ARBA00022833"/>
    </source>
</evidence>
<dbReference type="GO" id="GO:0046872">
    <property type="term" value="F:metal ion binding"/>
    <property type="evidence" value="ECO:0007669"/>
    <property type="project" value="InterPro"/>
</dbReference>
<comment type="caution">
    <text evidence="9">The sequence shown here is derived from an EMBL/GenBank/DDBJ whole genome shotgun (WGS) entry which is preliminary data.</text>
</comment>
<feature type="domain" description="Peptidase M16 N-terminal" evidence="7">
    <location>
        <begin position="22"/>
        <end position="139"/>
    </location>
</feature>
<feature type="domain" description="Peptidase M16 C-terminal" evidence="8">
    <location>
        <begin position="181"/>
        <end position="357"/>
    </location>
</feature>
<reference evidence="9 10" key="1">
    <citation type="submission" date="2019-06" db="EMBL/GenBank/DDBJ databases">
        <title>Sequencing the genomes of 1000 actinobacteria strains.</title>
        <authorList>
            <person name="Klenk H.-P."/>
        </authorList>
    </citation>
    <scope>NUCLEOTIDE SEQUENCE [LARGE SCALE GENOMIC DNA]</scope>
    <source>
        <strain evidence="9 10">DSM 18607</strain>
    </source>
</reference>
<dbReference type="SUPFAM" id="SSF63411">
    <property type="entry name" value="LuxS/MPP-like metallohydrolase"/>
    <property type="match status" value="2"/>
</dbReference>
<feature type="compositionally biased region" description="Acidic residues" evidence="6">
    <location>
        <begin position="428"/>
        <end position="445"/>
    </location>
</feature>
<proteinExistence type="inferred from homology"/>
<keyword evidence="4" id="KW-0862">Zinc</keyword>
<dbReference type="OrthoDB" id="9811314at2"/>
<feature type="region of interest" description="Disordered" evidence="6">
    <location>
        <begin position="424"/>
        <end position="445"/>
    </location>
</feature>
<keyword evidence="2" id="KW-0645">Protease</keyword>
<evidence type="ECO:0000256" key="6">
    <source>
        <dbReference type="SAM" id="MobiDB-lite"/>
    </source>
</evidence>
<organism evidence="9 10">
    <name type="scientific">Lapillicoccus jejuensis</name>
    <dbReference type="NCBI Taxonomy" id="402171"/>
    <lineage>
        <taxon>Bacteria</taxon>
        <taxon>Bacillati</taxon>
        <taxon>Actinomycetota</taxon>
        <taxon>Actinomycetes</taxon>
        <taxon>Micrococcales</taxon>
        <taxon>Intrasporangiaceae</taxon>
        <taxon>Lapillicoccus</taxon>
    </lineage>
</organism>
<protein>
    <submittedName>
        <fullName evidence="9">Putative Zn-dependent peptidase</fullName>
    </submittedName>
</protein>
<dbReference type="GO" id="GO:0008237">
    <property type="term" value="F:metallopeptidase activity"/>
    <property type="evidence" value="ECO:0007669"/>
    <property type="project" value="UniProtKB-KW"/>
</dbReference>
<dbReference type="PANTHER" id="PTHR43690">
    <property type="entry name" value="NARDILYSIN"/>
    <property type="match status" value="1"/>
</dbReference>
<accession>A0A542DW35</accession>
<dbReference type="Pfam" id="PF05193">
    <property type="entry name" value="Peptidase_M16_C"/>
    <property type="match status" value="1"/>
</dbReference>
<dbReference type="Gene3D" id="3.30.830.10">
    <property type="entry name" value="Metalloenzyme, LuxS/M16 peptidase-like"/>
    <property type="match status" value="2"/>
</dbReference>
<dbReference type="Proteomes" id="UP000317893">
    <property type="component" value="Unassembled WGS sequence"/>
</dbReference>
<evidence type="ECO:0000256" key="2">
    <source>
        <dbReference type="ARBA" id="ARBA00022670"/>
    </source>
</evidence>
<dbReference type="InterPro" id="IPR011249">
    <property type="entry name" value="Metalloenz_LuxS/M16"/>
</dbReference>
<dbReference type="InterPro" id="IPR050626">
    <property type="entry name" value="Peptidase_M16"/>
</dbReference>
<evidence type="ECO:0000256" key="1">
    <source>
        <dbReference type="ARBA" id="ARBA00007261"/>
    </source>
</evidence>
<keyword evidence="5" id="KW-0482">Metalloprotease</keyword>